<protein>
    <submittedName>
        <fullName evidence="9">Peptide/nickel transport system permease protein</fullName>
    </submittedName>
</protein>
<dbReference type="Proteomes" id="UP000198915">
    <property type="component" value="Unassembled WGS sequence"/>
</dbReference>
<dbReference type="GO" id="GO:0055085">
    <property type="term" value="P:transmembrane transport"/>
    <property type="evidence" value="ECO:0007669"/>
    <property type="project" value="InterPro"/>
</dbReference>
<dbReference type="RefSeq" id="WP_092275896.1">
    <property type="nucleotide sequence ID" value="NZ_BJOE01000016.1"/>
</dbReference>
<evidence type="ECO:0000256" key="3">
    <source>
        <dbReference type="ARBA" id="ARBA00022475"/>
    </source>
</evidence>
<keyword evidence="2 7" id="KW-0813">Transport</keyword>
<evidence type="ECO:0000256" key="4">
    <source>
        <dbReference type="ARBA" id="ARBA00022692"/>
    </source>
</evidence>
<organism evidence="9 10">
    <name type="scientific">Brevibacillus centrosporus</name>
    <dbReference type="NCBI Taxonomy" id="54910"/>
    <lineage>
        <taxon>Bacteria</taxon>
        <taxon>Bacillati</taxon>
        <taxon>Bacillota</taxon>
        <taxon>Bacilli</taxon>
        <taxon>Bacillales</taxon>
        <taxon>Paenibacillaceae</taxon>
        <taxon>Brevibacillus</taxon>
    </lineage>
</organism>
<feature type="transmembrane region" description="Helical" evidence="7">
    <location>
        <begin position="179"/>
        <end position="198"/>
    </location>
</feature>
<dbReference type="Gene3D" id="1.10.3720.10">
    <property type="entry name" value="MetI-like"/>
    <property type="match status" value="1"/>
</dbReference>
<evidence type="ECO:0000259" key="8">
    <source>
        <dbReference type="PROSITE" id="PS50928"/>
    </source>
</evidence>
<dbReference type="SUPFAM" id="SSF161098">
    <property type="entry name" value="MetI-like"/>
    <property type="match status" value="1"/>
</dbReference>
<comment type="subcellular location">
    <subcellularLocation>
        <location evidence="1 7">Cell membrane</location>
        <topology evidence="1 7">Multi-pass membrane protein</topology>
    </subcellularLocation>
</comment>
<reference evidence="10" key="1">
    <citation type="submission" date="2016-10" db="EMBL/GenBank/DDBJ databases">
        <authorList>
            <person name="Varghese N."/>
            <person name="Submissions S."/>
        </authorList>
    </citation>
    <scope>NUCLEOTIDE SEQUENCE [LARGE SCALE GENOMIC DNA]</scope>
    <source>
        <strain evidence="10">OK042</strain>
    </source>
</reference>
<feature type="domain" description="ABC transmembrane type-1" evidence="8">
    <location>
        <begin position="99"/>
        <end position="301"/>
    </location>
</feature>
<evidence type="ECO:0000256" key="1">
    <source>
        <dbReference type="ARBA" id="ARBA00004651"/>
    </source>
</evidence>
<feature type="transmembrane region" description="Helical" evidence="7">
    <location>
        <begin position="103"/>
        <end position="126"/>
    </location>
</feature>
<feature type="transmembrane region" description="Helical" evidence="7">
    <location>
        <begin position="282"/>
        <end position="308"/>
    </location>
</feature>
<sequence length="315" mass="34942">MEILRVHFILQRLIQLIPVVFGISIVSFLIIHLIPGDPASIMLGSRATPENVQQLTAQMGLDKPLYDQYLIFLQNLVQGDLGKSILLKQSVNTLISERLGTTFFLVMYASVLSLLVSIPIALWSAMKKDSLLDNGFRTLSIFGLAMPSFWIGILLMLLFSIKIKLFPVSGYGKNFIGHLYYLFLPALTITCSLAPVLVRPLRSKIINVFSSEYIEAARARGLKEHQIILNHVLRNAISGTVTILGVNIGWLLGGSIVIETIFSVPGLGQLLINSILSRDYPIIQGLVLVFAILVIVVNLLTDLCYAWLDPRVDLE</sequence>
<dbReference type="EMBL" id="FORT01000021">
    <property type="protein sequence ID" value="SFK84609.1"/>
    <property type="molecule type" value="Genomic_DNA"/>
</dbReference>
<keyword evidence="10" id="KW-1185">Reference proteome</keyword>
<comment type="similarity">
    <text evidence="7">Belongs to the binding-protein-dependent transport system permease family.</text>
</comment>
<evidence type="ECO:0000313" key="9">
    <source>
        <dbReference type="EMBL" id="SFK84609.1"/>
    </source>
</evidence>
<evidence type="ECO:0000313" key="10">
    <source>
        <dbReference type="Proteomes" id="UP000198915"/>
    </source>
</evidence>
<keyword evidence="4 7" id="KW-0812">Transmembrane</keyword>
<feature type="transmembrane region" description="Helical" evidence="7">
    <location>
        <begin position="138"/>
        <end position="159"/>
    </location>
</feature>
<dbReference type="Pfam" id="PF00528">
    <property type="entry name" value="BPD_transp_1"/>
    <property type="match status" value="1"/>
</dbReference>
<accession>A0A1I4CW89</accession>
<keyword evidence="6 7" id="KW-0472">Membrane</keyword>
<dbReference type="PANTHER" id="PTHR43163">
    <property type="entry name" value="DIPEPTIDE TRANSPORT SYSTEM PERMEASE PROTEIN DPPB-RELATED"/>
    <property type="match status" value="1"/>
</dbReference>
<feature type="transmembrane region" description="Helical" evidence="7">
    <location>
        <begin position="241"/>
        <end position="262"/>
    </location>
</feature>
<evidence type="ECO:0000256" key="7">
    <source>
        <dbReference type="RuleBase" id="RU363032"/>
    </source>
</evidence>
<dbReference type="PROSITE" id="PS50928">
    <property type="entry name" value="ABC_TM1"/>
    <property type="match status" value="1"/>
</dbReference>
<dbReference type="Pfam" id="PF19300">
    <property type="entry name" value="BPD_transp_1_N"/>
    <property type="match status" value="1"/>
</dbReference>
<dbReference type="AlphaFoldDB" id="A0A1I4CW89"/>
<dbReference type="GO" id="GO:0005886">
    <property type="term" value="C:plasma membrane"/>
    <property type="evidence" value="ECO:0007669"/>
    <property type="project" value="UniProtKB-SubCell"/>
</dbReference>
<evidence type="ECO:0000256" key="2">
    <source>
        <dbReference type="ARBA" id="ARBA00022448"/>
    </source>
</evidence>
<keyword evidence="5 7" id="KW-1133">Transmembrane helix</keyword>
<gene>
    <name evidence="9" type="ORF">SAMN05518846_12189</name>
</gene>
<dbReference type="InterPro" id="IPR000515">
    <property type="entry name" value="MetI-like"/>
</dbReference>
<evidence type="ECO:0000256" key="5">
    <source>
        <dbReference type="ARBA" id="ARBA00022989"/>
    </source>
</evidence>
<proteinExistence type="inferred from homology"/>
<dbReference type="CDD" id="cd06261">
    <property type="entry name" value="TM_PBP2"/>
    <property type="match status" value="1"/>
</dbReference>
<keyword evidence="3" id="KW-1003">Cell membrane</keyword>
<evidence type="ECO:0000256" key="6">
    <source>
        <dbReference type="ARBA" id="ARBA00023136"/>
    </source>
</evidence>
<dbReference type="PANTHER" id="PTHR43163:SF6">
    <property type="entry name" value="DIPEPTIDE TRANSPORT SYSTEM PERMEASE PROTEIN DPPB-RELATED"/>
    <property type="match status" value="1"/>
</dbReference>
<name>A0A1I4CW89_9BACL</name>
<dbReference type="InterPro" id="IPR045621">
    <property type="entry name" value="BPD_transp_1_N"/>
</dbReference>
<dbReference type="InterPro" id="IPR035906">
    <property type="entry name" value="MetI-like_sf"/>
</dbReference>
<feature type="transmembrane region" description="Helical" evidence="7">
    <location>
        <begin position="12"/>
        <end position="34"/>
    </location>
</feature>
<dbReference type="STRING" id="1884381.SAMN05518846_12189"/>